<organism evidence="1 2">
    <name type="scientific">Mycobacterium kyorinense</name>
    <dbReference type="NCBI Taxonomy" id="487514"/>
    <lineage>
        <taxon>Bacteria</taxon>
        <taxon>Bacillati</taxon>
        <taxon>Actinomycetota</taxon>
        <taxon>Actinomycetes</taxon>
        <taxon>Mycobacteriales</taxon>
        <taxon>Mycobacteriaceae</taxon>
        <taxon>Mycobacterium</taxon>
    </lineage>
</organism>
<dbReference type="AlphaFoldDB" id="A0A1A2ZDS9"/>
<protein>
    <submittedName>
        <fullName evidence="1">Uncharacterized protein</fullName>
    </submittedName>
</protein>
<evidence type="ECO:0000313" key="1">
    <source>
        <dbReference type="EMBL" id="OBI47622.1"/>
    </source>
</evidence>
<sequence>MLAVGELLYDPLIHRHVLLSGFDGESGMQCRRRPDHELATVLAFGEGAREAGPFLGPLGDVFVDGVLDGGDRVPHRRRALP</sequence>
<gene>
    <name evidence="1" type="ORF">A5707_18820</name>
</gene>
<name>A0A1A2ZDS9_9MYCO</name>
<comment type="caution">
    <text evidence="1">The sequence shown here is derived from an EMBL/GenBank/DDBJ whole genome shotgun (WGS) entry which is preliminary data.</text>
</comment>
<reference evidence="2" key="1">
    <citation type="submission" date="2016-06" db="EMBL/GenBank/DDBJ databases">
        <authorList>
            <person name="Sutton G."/>
            <person name="Brinkac L."/>
            <person name="Sanka R."/>
            <person name="Adams M."/>
            <person name="Lau E."/>
            <person name="Sam S."/>
            <person name="Sreng N."/>
            <person name="Him V."/>
            <person name="Kerleguer A."/>
            <person name="Cheng S."/>
        </authorList>
    </citation>
    <scope>NUCLEOTIDE SEQUENCE [LARGE SCALE GENOMIC DNA]</scope>
    <source>
        <strain evidence="2">E861</strain>
    </source>
</reference>
<proteinExistence type="predicted"/>
<accession>A0A1A2ZDS9</accession>
<dbReference type="EMBL" id="LZKJ01000084">
    <property type="protein sequence ID" value="OBI47622.1"/>
    <property type="molecule type" value="Genomic_DNA"/>
</dbReference>
<evidence type="ECO:0000313" key="2">
    <source>
        <dbReference type="Proteomes" id="UP000093592"/>
    </source>
</evidence>
<dbReference type="Proteomes" id="UP000093592">
    <property type="component" value="Unassembled WGS sequence"/>
</dbReference>